<evidence type="ECO:0000256" key="1">
    <source>
        <dbReference type="ARBA" id="ARBA00023125"/>
    </source>
</evidence>
<dbReference type="EMBL" id="CP024969">
    <property type="protein sequence ID" value="ATZ21469.1"/>
    <property type="molecule type" value="Genomic_DNA"/>
</dbReference>
<dbReference type="PROSITE" id="PS50937">
    <property type="entry name" value="HTH_MERR_2"/>
    <property type="match status" value="1"/>
</dbReference>
<gene>
    <name evidence="4" type="ORF">MTABA_v1c02660</name>
</gene>
<dbReference type="InterPro" id="IPR000551">
    <property type="entry name" value="MerR-type_HTH_dom"/>
</dbReference>
<dbReference type="GO" id="GO:0003700">
    <property type="term" value="F:DNA-binding transcription factor activity"/>
    <property type="evidence" value="ECO:0007669"/>
    <property type="project" value="InterPro"/>
</dbReference>
<protein>
    <recommendedName>
        <fullName evidence="3">HTH merR-type domain-containing protein</fullName>
    </recommendedName>
</protein>
<dbReference type="RefSeq" id="WP_100679415.1">
    <property type="nucleotide sequence ID" value="NZ_CP024969.1"/>
</dbReference>
<reference evidence="4 5" key="1">
    <citation type="submission" date="2017-11" db="EMBL/GenBank/DDBJ databases">
        <title>Genome sequence of Mesoplasma tabanidae BARC 857 (ATCC 49584).</title>
        <authorList>
            <person name="Lo W.-S."/>
            <person name="Kuo C.-H."/>
        </authorList>
    </citation>
    <scope>NUCLEOTIDE SEQUENCE [LARGE SCALE GENOMIC DNA]</scope>
    <source>
        <strain evidence="4 5">BARC 857</strain>
    </source>
</reference>
<dbReference type="SUPFAM" id="SSF46955">
    <property type="entry name" value="Putative DNA-binding domain"/>
    <property type="match status" value="1"/>
</dbReference>
<dbReference type="AlphaFoldDB" id="A0A2K8P3Z8"/>
<keyword evidence="2" id="KW-0175">Coiled coil</keyword>
<dbReference type="Proteomes" id="UP000232223">
    <property type="component" value="Chromosome"/>
</dbReference>
<feature type="domain" description="HTH merR-type" evidence="3">
    <location>
        <begin position="3"/>
        <end position="72"/>
    </location>
</feature>
<dbReference type="SMART" id="SM00422">
    <property type="entry name" value="HTH_MERR"/>
    <property type="match status" value="1"/>
</dbReference>
<organism evidence="4 5">
    <name type="scientific">Mesoplasma tabanidae</name>
    <dbReference type="NCBI Taxonomy" id="219745"/>
    <lineage>
        <taxon>Bacteria</taxon>
        <taxon>Bacillati</taxon>
        <taxon>Mycoplasmatota</taxon>
        <taxon>Mollicutes</taxon>
        <taxon>Entomoplasmatales</taxon>
        <taxon>Entomoplasmataceae</taxon>
        <taxon>Mesoplasma</taxon>
    </lineage>
</organism>
<dbReference type="Gene3D" id="1.10.1660.10">
    <property type="match status" value="1"/>
</dbReference>
<evidence type="ECO:0000313" key="5">
    <source>
        <dbReference type="Proteomes" id="UP000232223"/>
    </source>
</evidence>
<evidence type="ECO:0000256" key="2">
    <source>
        <dbReference type="SAM" id="Coils"/>
    </source>
</evidence>
<dbReference type="CDD" id="cd01109">
    <property type="entry name" value="HTH_YyaN"/>
    <property type="match status" value="1"/>
</dbReference>
<dbReference type="PANTHER" id="PTHR30204:SF82">
    <property type="entry name" value="TRANSCRIPTIONAL REGULATOR, MERR FAMILY"/>
    <property type="match status" value="1"/>
</dbReference>
<name>A0A2K8P3Z8_9MOLU</name>
<evidence type="ECO:0000259" key="3">
    <source>
        <dbReference type="PROSITE" id="PS50937"/>
    </source>
</evidence>
<dbReference type="KEGG" id="mtab:MTABA_v1c02660"/>
<proteinExistence type="predicted"/>
<dbReference type="InterPro" id="IPR047057">
    <property type="entry name" value="MerR_fam"/>
</dbReference>
<sequence>MEKLYMKDISKELDIPEYVLRFYDKKGLFPFFERDENNYRYIKREKLEWVRIVSCLKKSGMPLLKIKEYINLALEGKNTYPKRLEMMLEQEKVVKQKMQELQEQLDYINYKKNLYQNN</sequence>
<keyword evidence="5" id="KW-1185">Reference proteome</keyword>
<evidence type="ECO:0000313" key="4">
    <source>
        <dbReference type="EMBL" id="ATZ21469.1"/>
    </source>
</evidence>
<dbReference type="PANTHER" id="PTHR30204">
    <property type="entry name" value="REDOX-CYCLING DRUG-SENSING TRANSCRIPTIONAL ACTIVATOR SOXR"/>
    <property type="match status" value="1"/>
</dbReference>
<dbReference type="OrthoDB" id="9811174at2"/>
<accession>A0A2K8P3Z8</accession>
<dbReference type="InterPro" id="IPR009061">
    <property type="entry name" value="DNA-bd_dom_put_sf"/>
</dbReference>
<feature type="coiled-coil region" evidence="2">
    <location>
        <begin position="84"/>
        <end position="118"/>
    </location>
</feature>
<dbReference type="GO" id="GO:0003677">
    <property type="term" value="F:DNA binding"/>
    <property type="evidence" value="ECO:0007669"/>
    <property type="project" value="UniProtKB-KW"/>
</dbReference>
<keyword evidence="1" id="KW-0238">DNA-binding</keyword>
<dbReference type="Pfam" id="PF13411">
    <property type="entry name" value="MerR_1"/>
    <property type="match status" value="1"/>
</dbReference>